<dbReference type="Gene3D" id="6.10.140.2220">
    <property type="match status" value="1"/>
</dbReference>
<accession>A0A9P9FYK2</accession>
<proteinExistence type="predicted"/>
<dbReference type="GO" id="GO:0005634">
    <property type="term" value="C:nucleus"/>
    <property type="evidence" value="ECO:0007669"/>
    <property type="project" value="TreeGrafter"/>
</dbReference>
<evidence type="ECO:0000256" key="2">
    <source>
        <dbReference type="ARBA" id="ARBA00022771"/>
    </source>
</evidence>
<dbReference type="PROSITE" id="PS50865">
    <property type="entry name" value="ZF_MYND_2"/>
    <property type="match status" value="1"/>
</dbReference>
<evidence type="ECO:0000256" key="3">
    <source>
        <dbReference type="ARBA" id="ARBA00022833"/>
    </source>
</evidence>
<dbReference type="GO" id="GO:0008270">
    <property type="term" value="F:zinc ion binding"/>
    <property type="evidence" value="ECO:0007669"/>
    <property type="project" value="UniProtKB-KW"/>
</dbReference>
<keyword evidence="1" id="KW-0479">Metal-binding</keyword>
<comment type="caution">
    <text evidence="7">The sequence shown here is derived from an EMBL/GenBank/DDBJ whole genome shotgun (WGS) entry which is preliminary data.</text>
</comment>
<feature type="domain" description="MYND-type" evidence="6">
    <location>
        <begin position="5"/>
        <end position="45"/>
    </location>
</feature>
<name>A0A9P9FYK2_FUSSL</name>
<evidence type="ECO:0000256" key="1">
    <source>
        <dbReference type="ARBA" id="ARBA00022723"/>
    </source>
</evidence>
<organism evidence="7 8">
    <name type="scientific">Fusarium solani</name>
    <name type="common">Filamentous fungus</name>
    <dbReference type="NCBI Taxonomy" id="169388"/>
    <lineage>
        <taxon>Eukaryota</taxon>
        <taxon>Fungi</taxon>
        <taxon>Dikarya</taxon>
        <taxon>Ascomycota</taxon>
        <taxon>Pezizomycotina</taxon>
        <taxon>Sordariomycetes</taxon>
        <taxon>Hypocreomycetidae</taxon>
        <taxon>Hypocreales</taxon>
        <taxon>Nectriaceae</taxon>
        <taxon>Fusarium</taxon>
        <taxon>Fusarium solani species complex</taxon>
    </lineage>
</organism>
<dbReference type="InterPro" id="IPR024119">
    <property type="entry name" value="TF_DEAF-1"/>
</dbReference>
<dbReference type="InterPro" id="IPR002893">
    <property type="entry name" value="Znf_MYND"/>
</dbReference>
<feature type="region of interest" description="Disordered" evidence="5">
    <location>
        <begin position="48"/>
        <end position="78"/>
    </location>
</feature>
<evidence type="ECO:0000259" key="6">
    <source>
        <dbReference type="PROSITE" id="PS50865"/>
    </source>
</evidence>
<keyword evidence="2 4" id="KW-0863">Zinc-finger</keyword>
<reference evidence="7" key="1">
    <citation type="journal article" date="2021" name="Nat. Commun.">
        <title>Genetic determinants of endophytism in the Arabidopsis root mycobiome.</title>
        <authorList>
            <person name="Mesny F."/>
            <person name="Miyauchi S."/>
            <person name="Thiergart T."/>
            <person name="Pickel B."/>
            <person name="Atanasova L."/>
            <person name="Karlsson M."/>
            <person name="Huettel B."/>
            <person name="Barry K.W."/>
            <person name="Haridas S."/>
            <person name="Chen C."/>
            <person name="Bauer D."/>
            <person name="Andreopoulos W."/>
            <person name="Pangilinan J."/>
            <person name="LaButti K."/>
            <person name="Riley R."/>
            <person name="Lipzen A."/>
            <person name="Clum A."/>
            <person name="Drula E."/>
            <person name="Henrissat B."/>
            <person name="Kohler A."/>
            <person name="Grigoriev I.V."/>
            <person name="Martin F.M."/>
            <person name="Hacquard S."/>
        </authorList>
    </citation>
    <scope>NUCLEOTIDE SEQUENCE</scope>
    <source>
        <strain evidence="7">FSSC 5 MPI-SDFR-AT-0091</strain>
    </source>
</reference>
<keyword evidence="3" id="KW-0862">Zinc</keyword>
<dbReference type="Pfam" id="PF01753">
    <property type="entry name" value="zf-MYND"/>
    <property type="match status" value="1"/>
</dbReference>
<dbReference type="PANTHER" id="PTHR10237:SF14">
    <property type="entry name" value="MYND-TYPE DOMAIN-CONTAINING PROTEIN"/>
    <property type="match status" value="1"/>
</dbReference>
<gene>
    <name evidence="7" type="ORF">B0J15DRAFT_506780</name>
</gene>
<dbReference type="AlphaFoldDB" id="A0A9P9FYK2"/>
<sequence length="248" mass="27849">MALACTVCKKTSAETSIKRCGKCTDTPYCSRECQKADWKVHKKICGKSTTPQSPLSDSPPGPSRPVLSPPKGLDKGIPDPFTRLDNNTWLHGRSETDVYRLLLEAYRLRAEDDYTVEGDVDFDSLYAGNPDGLPGFRRFLSAAERRAGLLPEWWNAEKRRNCEMFGMDEDVWQNLKCAIEKSDIIEHYGDRQFPMQLRMFAEAALQRGPGGQSGTPMRKLMVAREQGNLGDMKMSTIDNTTGNITHHS</sequence>
<evidence type="ECO:0000256" key="4">
    <source>
        <dbReference type="PROSITE-ProRule" id="PRU00134"/>
    </source>
</evidence>
<dbReference type="PANTHER" id="PTHR10237">
    <property type="entry name" value="DEFORMED EPIDERMAL AUTOREGULATORY FACTOR 1 HOMOLOG SUPPRESSIN"/>
    <property type="match status" value="1"/>
</dbReference>
<evidence type="ECO:0000313" key="8">
    <source>
        <dbReference type="Proteomes" id="UP000736672"/>
    </source>
</evidence>
<protein>
    <recommendedName>
        <fullName evidence="6">MYND-type domain-containing protein</fullName>
    </recommendedName>
</protein>
<dbReference type="OrthoDB" id="432970at2759"/>
<evidence type="ECO:0000256" key="5">
    <source>
        <dbReference type="SAM" id="MobiDB-lite"/>
    </source>
</evidence>
<dbReference type="PROSITE" id="PS01360">
    <property type="entry name" value="ZF_MYND_1"/>
    <property type="match status" value="1"/>
</dbReference>
<evidence type="ECO:0000313" key="7">
    <source>
        <dbReference type="EMBL" id="KAH7221770.1"/>
    </source>
</evidence>
<dbReference type="GO" id="GO:0000981">
    <property type="term" value="F:DNA-binding transcription factor activity, RNA polymerase II-specific"/>
    <property type="evidence" value="ECO:0007669"/>
    <property type="project" value="TreeGrafter"/>
</dbReference>
<dbReference type="EMBL" id="JAGTJS010000064">
    <property type="protein sequence ID" value="KAH7221770.1"/>
    <property type="molecule type" value="Genomic_DNA"/>
</dbReference>
<dbReference type="Proteomes" id="UP000736672">
    <property type="component" value="Unassembled WGS sequence"/>
</dbReference>
<dbReference type="SUPFAM" id="SSF144232">
    <property type="entry name" value="HIT/MYND zinc finger-like"/>
    <property type="match status" value="1"/>
</dbReference>
<keyword evidence="8" id="KW-1185">Reference proteome</keyword>